<dbReference type="InterPro" id="IPR036388">
    <property type="entry name" value="WH-like_DNA-bd_sf"/>
</dbReference>
<protein>
    <submittedName>
        <fullName evidence="2">Sigma-70 region 4 type 2</fullName>
    </submittedName>
</protein>
<dbReference type="EMBL" id="CP002360">
    <property type="protein sequence ID" value="AEE95304.1"/>
    <property type="molecule type" value="Genomic_DNA"/>
</dbReference>
<reference evidence="2 3" key="2">
    <citation type="journal article" date="2011" name="Stand. Genomic Sci.">
        <title>Complete genome sequence of Mahella australiensis type strain (50-1 BON).</title>
        <authorList>
            <person name="Sikorski J."/>
            <person name="Teshima H."/>
            <person name="Nolan M."/>
            <person name="Lucas S."/>
            <person name="Hammon N."/>
            <person name="Deshpande S."/>
            <person name="Cheng J.F."/>
            <person name="Pitluck S."/>
            <person name="Liolios K."/>
            <person name="Pagani I."/>
            <person name="Ivanova N."/>
            <person name="Huntemann M."/>
            <person name="Mavromatis K."/>
            <person name="Ovchinikova G."/>
            <person name="Pati A."/>
            <person name="Tapia R."/>
            <person name="Han C."/>
            <person name="Goodwin L."/>
            <person name="Chen A."/>
            <person name="Palaniappan K."/>
            <person name="Land M."/>
            <person name="Hauser L."/>
            <person name="Ngatchou-Djao O.D."/>
            <person name="Rohde M."/>
            <person name="Pukall R."/>
            <person name="Spring S."/>
            <person name="Abt B."/>
            <person name="Goker M."/>
            <person name="Detter J.C."/>
            <person name="Woyke T."/>
            <person name="Bristow J."/>
            <person name="Markowitz V."/>
            <person name="Hugenholtz P."/>
            <person name="Eisen J.A."/>
            <person name="Kyrpides N.C."/>
            <person name="Klenk H.P."/>
            <person name="Lapidus A."/>
        </authorList>
    </citation>
    <scope>NUCLEOTIDE SEQUENCE [LARGE SCALE GENOMIC DNA]</scope>
    <source>
        <strain evidence="3">DSM 15567 / CIP 107919 / 50-1 BON</strain>
    </source>
</reference>
<feature type="domain" description="RNA polymerase sigma factor 70 region 4 type 2" evidence="1">
    <location>
        <begin position="65"/>
        <end position="107"/>
    </location>
</feature>
<gene>
    <name evidence="2" type="ordered locus">Mahau_0081</name>
</gene>
<dbReference type="Pfam" id="PF08281">
    <property type="entry name" value="Sigma70_r4_2"/>
    <property type="match status" value="1"/>
</dbReference>
<dbReference type="Proteomes" id="UP000008457">
    <property type="component" value="Chromosome"/>
</dbReference>
<dbReference type="GO" id="GO:0016987">
    <property type="term" value="F:sigma factor activity"/>
    <property type="evidence" value="ECO:0007669"/>
    <property type="project" value="InterPro"/>
</dbReference>
<dbReference type="AlphaFoldDB" id="F3ZVF4"/>
<dbReference type="InterPro" id="IPR013324">
    <property type="entry name" value="RNA_pol_sigma_r3/r4-like"/>
</dbReference>
<dbReference type="HOGENOM" id="CLU_1862777_0_0_9"/>
<dbReference type="GO" id="GO:0006352">
    <property type="term" value="P:DNA-templated transcription initiation"/>
    <property type="evidence" value="ECO:0007669"/>
    <property type="project" value="InterPro"/>
</dbReference>
<dbReference type="KEGG" id="mas:Mahau_0081"/>
<name>F3ZVF4_MAHA5</name>
<accession>F3ZVF4</accession>
<organism evidence="2 3">
    <name type="scientific">Mahella australiensis (strain DSM 15567 / CIP 107919 / 50-1 BON)</name>
    <dbReference type="NCBI Taxonomy" id="697281"/>
    <lineage>
        <taxon>Bacteria</taxon>
        <taxon>Bacillati</taxon>
        <taxon>Bacillota</taxon>
        <taxon>Clostridia</taxon>
        <taxon>Thermoanaerobacterales</taxon>
        <taxon>Thermoanaerobacterales Family IV. Incertae Sedis</taxon>
        <taxon>Mahella</taxon>
    </lineage>
</organism>
<sequence>MIPFWAIDKLLYNLPEIKAQYENLEAEGSSSIVVLVRQSGGYSSKTEKVAIDRAVLGMIIDATERGIKALPKRCKKIYRMKYRAYMSYKEIASRLFMSTKTVERRVNEIRSVVGQHLSGLHEDEVTEFWRVFDVKLTDF</sequence>
<proteinExistence type="predicted"/>
<evidence type="ECO:0000313" key="3">
    <source>
        <dbReference type="Proteomes" id="UP000008457"/>
    </source>
</evidence>
<dbReference type="OrthoDB" id="9808843at2"/>
<evidence type="ECO:0000259" key="1">
    <source>
        <dbReference type="Pfam" id="PF08281"/>
    </source>
</evidence>
<evidence type="ECO:0000313" key="2">
    <source>
        <dbReference type="EMBL" id="AEE95304.1"/>
    </source>
</evidence>
<dbReference type="STRING" id="697281.Mahau_0081"/>
<reference evidence="3" key="1">
    <citation type="submission" date="2010-11" db="EMBL/GenBank/DDBJ databases">
        <title>The complete genome of Mahella australiensis DSM 15567.</title>
        <authorList>
            <consortium name="US DOE Joint Genome Institute (JGI-PGF)"/>
            <person name="Lucas S."/>
            <person name="Copeland A."/>
            <person name="Lapidus A."/>
            <person name="Bruce D."/>
            <person name="Goodwin L."/>
            <person name="Pitluck S."/>
            <person name="Kyrpides N."/>
            <person name="Mavromatis K."/>
            <person name="Pagani I."/>
            <person name="Ivanova N."/>
            <person name="Teshima H."/>
            <person name="Brettin T."/>
            <person name="Detter J.C."/>
            <person name="Han C."/>
            <person name="Tapia R."/>
            <person name="Land M."/>
            <person name="Hauser L."/>
            <person name="Markowitz V."/>
            <person name="Cheng J.-F."/>
            <person name="Hugenholtz P."/>
            <person name="Woyke T."/>
            <person name="Wu D."/>
            <person name="Spring S."/>
            <person name="Pukall R."/>
            <person name="Steenblock K."/>
            <person name="Schneider S."/>
            <person name="Klenk H.-P."/>
            <person name="Eisen J.A."/>
        </authorList>
    </citation>
    <scope>NUCLEOTIDE SEQUENCE [LARGE SCALE GENOMIC DNA]</scope>
    <source>
        <strain evidence="3">DSM 15567 / CIP 107919 / 50-1 BON</strain>
    </source>
</reference>
<dbReference type="GO" id="GO:0003677">
    <property type="term" value="F:DNA binding"/>
    <property type="evidence" value="ECO:0007669"/>
    <property type="project" value="InterPro"/>
</dbReference>
<dbReference type="Gene3D" id="1.10.10.10">
    <property type="entry name" value="Winged helix-like DNA-binding domain superfamily/Winged helix DNA-binding domain"/>
    <property type="match status" value="1"/>
</dbReference>
<dbReference type="SUPFAM" id="SSF88659">
    <property type="entry name" value="Sigma3 and sigma4 domains of RNA polymerase sigma factors"/>
    <property type="match status" value="1"/>
</dbReference>
<dbReference type="InterPro" id="IPR013249">
    <property type="entry name" value="RNA_pol_sigma70_r4_t2"/>
</dbReference>
<dbReference type="eggNOG" id="COG1595">
    <property type="taxonomic scope" value="Bacteria"/>
</dbReference>
<dbReference type="RefSeq" id="WP_013779738.1">
    <property type="nucleotide sequence ID" value="NC_015520.1"/>
</dbReference>
<keyword evidence="3" id="KW-1185">Reference proteome</keyword>